<dbReference type="Proteomes" id="UP000825072">
    <property type="component" value="Chromosome 1"/>
</dbReference>
<comment type="catalytic activity">
    <reaction evidence="1">
        <text>Transfers a segment of a (1-&gt;4)-alpha-D-glucan to a new position in an acceptor, which may be glucose or a (1-&gt;4)-alpha-D-glucan.</text>
        <dbReference type="EC" id="2.4.1.25"/>
    </reaction>
</comment>
<evidence type="ECO:0000256" key="3">
    <source>
        <dbReference type="ARBA" id="ARBA00012560"/>
    </source>
</evidence>
<dbReference type="AlphaFoldDB" id="A0AAD1KQN1"/>
<dbReference type="Gene3D" id="3.20.20.80">
    <property type="entry name" value="Glycosidases"/>
    <property type="match status" value="1"/>
</dbReference>
<keyword evidence="7" id="KW-0119">Carbohydrate metabolism</keyword>
<dbReference type="SUPFAM" id="SSF51445">
    <property type="entry name" value="(Trans)glycosidases"/>
    <property type="match status" value="1"/>
</dbReference>
<protein>
    <recommendedName>
        <fullName evidence="4">4-alpha-glucanotransferase</fullName>
        <ecNumber evidence="3">2.4.1.25</ecNumber>
    </recommendedName>
    <alternativeName>
        <fullName evidence="8">Amylomaltase</fullName>
    </alternativeName>
    <alternativeName>
        <fullName evidence="9">Disproportionating enzyme</fullName>
    </alternativeName>
</protein>
<organism evidence="11 12">
    <name type="scientific">Cutibacterium modestum</name>
    <dbReference type="NCBI Taxonomy" id="2559073"/>
    <lineage>
        <taxon>Bacteria</taxon>
        <taxon>Bacillati</taxon>
        <taxon>Actinomycetota</taxon>
        <taxon>Actinomycetes</taxon>
        <taxon>Propionibacteriales</taxon>
        <taxon>Propionibacteriaceae</taxon>
        <taxon>Cutibacterium</taxon>
    </lineage>
</organism>
<dbReference type="EMBL" id="AP024747">
    <property type="protein sequence ID" value="BCY25819.1"/>
    <property type="molecule type" value="Genomic_DNA"/>
</dbReference>
<evidence type="ECO:0000313" key="12">
    <source>
        <dbReference type="Proteomes" id="UP000825072"/>
    </source>
</evidence>
<evidence type="ECO:0000256" key="5">
    <source>
        <dbReference type="ARBA" id="ARBA00022676"/>
    </source>
</evidence>
<gene>
    <name evidence="11" type="ORF">KB1_18090</name>
</gene>
<evidence type="ECO:0000259" key="10">
    <source>
        <dbReference type="Pfam" id="PF21226"/>
    </source>
</evidence>
<evidence type="ECO:0000256" key="7">
    <source>
        <dbReference type="ARBA" id="ARBA00023277"/>
    </source>
</evidence>
<evidence type="ECO:0000256" key="6">
    <source>
        <dbReference type="ARBA" id="ARBA00022679"/>
    </source>
</evidence>
<keyword evidence="5" id="KW-0328">Glycosyltransferase</keyword>
<accession>A0AAD1KQN1</accession>
<reference evidence="11" key="1">
    <citation type="submission" date="2021-06" db="EMBL/GenBank/DDBJ databases">
        <title>Genome sequence of Cutibacterium modestum strain KB17-24694.</title>
        <authorList>
            <person name="Dekio I."/>
            <person name="Asahina A."/>
            <person name="Nishida M."/>
        </authorList>
    </citation>
    <scope>NUCLEOTIDE SEQUENCE</scope>
    <source>
        <strain evidence="11">KB17-24694</strain>
    </source>
</reference>
<dbReference type="InterPro" id="IPR003385">
    <property type="entry name" value="Glyco_hydro_77"/>
</dbReference>
<name>A0AAD1KQN1_9ACTN</name>
<evidence type="ECO:0000256" key="2">
    <source>
        <dbReference type="ARBA" id="ARBA00005684"/>
    </source>
</evidence>
<dbReference type="GO" id="GO:0005975">
    <property type="term" value="P:carbohydrate metabolic process"/>
    <property type="evidence" value="ECO:0007669"/>
    <property type="project" value="InterPro"/>
</dbReference>
<dbReference type="InterPro" id="IPR048458">
    <property type="entry name" value="MalQ_N"/>
</dbReference>
<sequence length="160" mass="17421">MDDRWIGEATFGIPGDLSLGYHTIVATTTDHRATATLVVSPNWLGLPRSMGSSRVWGHAVQLYSTRSRASWGMGDFADLADLSTWAATQGAGYVLVNPLHASQVVSPIEPSPYLPCSRLFLNLLYVRPEIIPEFADLDAYERSEARSARAQAAADIEAID</sequence>
<evidence type="ECO:0000256" key="4">
    <source>
        <dbReference type="ARBA" id="ARBA00020295"/>
    </source>
</evidence>
<dbReference type="Pfam" id="PF02446">
    <property type="entry name" value="Glyco_hydro_77"/>
    <property type="match status" value="1"/>
</dbReference>
<comment type="similarity">
    <text evidence="2">Belongs to the disproportionating enzyme family.</text>
</comment>
<dbReference type="GO" id="GO:0004134">
    <property type="term" value="F:4-alpha-glucanotransferase activity"/>
    <property type="evidence" value="ECO:0007669"/>
    <property type="project" value="UniProtKB-EC"/>
</dbReference>
<dbReference type="Pfam" id="PF21226">
    <property type="entry name" value="MalQ_N"/>
    <property type="match status" value="1"/>
</dbReference>
<feature type="domain" description="MalQ N-terminal beta-sandwich" evidence="10">
    <location>
        <begin position="2"/>
        <end position="41"/>
    </location>
</feature>
<evidence type="ECO:0000313" key="11">
    <source>
        <dbReference type="EMBL" id="BCY25819.1"/>
    </source>
</evidence>
<dbReference type="InterPro" id="IPR017853">
    <property type="entry name" value="GH"/>
</dbReference>
<dbReference type="PANTHER" id="PTHR32438:SF5">
    <property type="entry name" value="4-ALPHA-GLUCANOTRANSFERASE DPE1, CHLOROPLASTIC_AMYLOPLASTIC"/>
    <property type="match status" value="1"/>
</dbReference>
<evidence type="ECO:0000256" key="8">
    <source>
        <dbReference type="ARBA" id="ARBA00031423"/>
    </source>
</evidence>
<dbReference type="PANTHER" id="PTHR32438">
    <property type="entry name" value="4-ALPHA-GLUCANOTRANSFERASE DPE1, CHLOROPLASTIC/AMYLOPLASTIC"/>
    <property type="match status" value="1"/>
</dbReference>
<evidence type="ECO:0000256" key="9">
    <source>
        <dbReference type="ARBA" id="ARBA00031501"/>
    </source>
</evidence>
<dbReference type="EC" id="2.4.1.25" evidence="3"/>
<proteinExistence type="inferred from homology"/>
<evidence type="ECO:0000256" key="1">
    <source>
        <dbReference type="ARBA" id="ARBA00000439"/>
    </source>
</evidence>
<keyword evidence="6" id="KW-0808">Transferase</keyword>